<evidence type="ECO:0000256" key="1">
    <source>
        <dbReference type="ARBA" id="ARBA00004123"/>
    </source>
</evidence>
<feature type="compositionally biased region" description="Polar residues" evidence="6">
    <location>
        <begin position="169"/>
        <end position="178"/>
    </location>
</feature>
<dbReference type="AlphaFoldDB" id="A0A1X7VQ51"/>
<feature type="region of interest" description="Disordered" evidence="6">
    <location>
        <begin position="212"/>
        <end position="233"/>
    </location>
</feature>
<dbReference type="EnsemblMetazoa" id="XM_020003860.1">
    <property type="protein sequence ID" value="XP_019859419.1"/>
    <property type="gene ID" value="LOC109587627"/>
</dbReference>
<evidence type="ECO:0000313" key="9">
    <source>
        <dbReference type="Proteomes" id="UP000007879"/>
    </source>
</evidence>
<feature type="compositionally biased region" description="Low complexity" evidence="6">
    <location>
        <begin position="216"/>
        <end position="233"/>
    </location>
</feature>
<evidence type="ECO:0000256" key="4">
    <source>
        <dbReference type="ARBA" id="ARBA00023163"/>
    </source>
</evidence>
<dbReference type="Gene3D" id="4.10.280.10">
    <property type="entry name" value="Helix-loop-helix DNA-binding domain"/>
    <property type="match status" value="1"/>
</dbReference>
<proteinExistence type="predicted"/>
<evidence type="ECO:0000259" key="7">
    <source>
        <dbReference type="PROSITE" id="PS50888"/>
    </source>
</evidence>
<dbReference type="InterPro" id="IPR036638">
    <property type="entry name" value="HLH_DNA-bd_sf"/>
</dbReference>
<gene>
    <name evidence="8" type="primary">109587627</name>
</gene>
<dbReference type="SUPFAM" id="SSF47459">
    <property type="entry name" value="HLH, helix-loop-helix DNA-binding domain"/>
    <property type="match status" value="1"/>
</dbReference>
<dbReference type="CDD" id="cd11401">
    <property type="entry name" value="bHLHzip_Mad"/>
    <property type="match status" value="1"/>
</dbReference>
<sequence>MSEAGLEALIQAAQFLEENGASETGAEVDVQTSGQRKRNTRHRMKKPSPYSRTTHNLLEKNRRAQLRDCLEVLRQHVPFPDKLTTLALLQSARKYIEALKTKENEETQLISELQRTQTILLTRLAALGAGGKLLPPVVTALANATTPSSINSMMSSSLSVSNSAAPTSTTNANGASFSKANPVTTATVAATGNGAGPTEELDESLVIDVIHDSDDNSSTTSGSDGGCTSTSHKNTTAIATSTSNSTNDIEPTPATAQ</sequence>
<dbReference type="GO" id="GO:0000981">
    <property type="term" value="F:DNA-binding transcription factor activity, RNA polymerase II-specific"/>
    <property type="evidence" value="ECO:0007669"/>
    <property type="project" value="TreeGrafter"/>
</dbReference>
<dbReference type="KEGG" id="aqu:109587627"/>
<dbReference type="Pfam" id="PF00010">
    <property type="entry name" value="HLH"/>
    <property type="match status" value="1"/>
</dbReference>
<dbReference type="EnsemblMetazoa" id="XM_020003858.1">
    <property type="protein sequence ID" value="XP_019859417.1"/>
    <property type="gene ID" value="LOC109587627"/>
</dbReference>
<comment type="subcellular location">
    <subcellularLocation>
        <location evidence="1">Nucleus</location>
    </subcellularLocation>
</comment>
<feature type="region of interest" description="Disordered" evidence="6">
    <location>
        <begin position="238"/>
        <end position="257"/>
    </location>
</feature>
<feature type="domain" description="BHLH" evidence="7">
    <location>
        <begin position="50"/>
        <end position="99"/>
    </location>
</feature>
<feature type="region of interest" description="Disordered" evidence="6">
    <location>
        <begin position="21"/>
        <end position="53"/>
    </location>
</feature>
<dbReference type="GO" id="GO:0000978">
    <property type="term" value="F:RNA polymerase II cis-regulatory region sequence-specific DNA binding"/>
    <property type="evidence" value="ECO:0007669"/>
    <property type="project" value="TreeGrafter"/>
</dbReference>
<dbReference type="InParanoid" id="A0A1X7VQ51"/>
<dbReference type="PANTHER" id="PTHR11969">
    <property type="entry name" value="MAX DIMERIZATION, MAD"/>
    <property type="match status" value="1"/>
</dbReference>
<dbReference type="GO" id="GO:0046983">
    <property type="term" value="F:protein dimerization activity"/>
    <property type="evidence" value="ECO:0007669"/>
    <property type="project" value="InterPro"/>
</dbReference>
<evidence type="ECO:0000256" key="2">
    <source>
        <dbReference type="ARBA" id="ARBA00023015"/>
    </source>
</evidence>
<dbReference type="PANTHER" id="PTHR11969:SF54">
    <property type="entry name" value="MAD-LIKE PROTEIN 1"/>
    <property type="match status" value="1"/>
</dbReference>
<dbReference type="Proteomes" id="UP000007879">
    <property type="component" value="Unassembled WGS sequence"/>
</dbReference>
<keyword evidence="4" id="KW-0804">Transcription</keyword>
<accession>A0A1X7VQ51</accession>
<feature type="compositionally biased region" description="Low complexity" evidence="6">
    <location>
        <begin position="152"/>
        <end position="168"/>
    </location>
</feature>
<feature type="compositionally biased region" description="Basic residues" evidence="6">
    <location>
        <begin position="35"/>
        <end position="46"/>
    </location>
</feature>
<dbReference type="InterPro" id="IPR011598">
    <property type="entry name" value="bHLH_dom"/>
</dbReference>
<dbReference type="SMART" id="SM00353">
    <property type="entry name" value="HLH"/>
    <property type="match status" value="1"/>
</dbReference>
<evidence type="ECO:0000256" key="6">
    <source>
        <dbReference type="SAM" id="MobiDB-lite"/>
    </source>
</evidence>
<dbReference type="PROSITE" id="PS50888">
    <property type="entry name" value="BHLH"/>
    <property type="match status" value="1"/>
</dbReference>
<protein>
    <recommendedName>
        <fullName evidence="7">BHLH domain-containing protein</fullName>
    </recommendedName>
</protein>
<dbReference type="STRING" id="400682.A0A1X7VQ51"/>
<evidence type="ECO:0000313" key="8">
    <source>
        <dbReference type="EnsemblMetazoa" id="Aqu2.1.41999_001"/>
    </source>
</evidence>
<feature type="compositionally biased region" description="Low complexity" evidence="6">
    <location>
        <begin position="238"/>
        <end position="247"/>
    </location>
</feature>
<evidence type="ECO:0000256" key="5">
    <source>
        <dbReference type="ARBA" id="ARBA00023242"/>
    </source>
</evidence>
<keyword evidence="3" id="KW-0238">DNA-binding</keyword>
<dbReference type="GO" id="GO:0005634">
    <property type="term" value="C:nucleus"/>
    <property type="evidence" value="ECO:0007669"/>
    <property type="project" value="UniProtKB-SubCell"/>
</dbReference>
<organism evidence="8">
    <name type="scientific">Amphimedon queenslandica</name>
    <name type="common">Sponge</name>
    <dbReference type="NCBI Taxonomy" id="400682"/>
    <lineage>
        <taxon>Eukaryota</taxon>
        <taxon>Metazoa</taxon>
        <taxon>Porifera</taxon>
        <taxon>Demospongiae</taxon>
        <taxon>Heteroscleromorpha</taxon>
        <taxon>Haplosclerida</taxon>
        <taxon>Niphatidae</taxon>
        <taxon>Amphimedon</taxon>
    </lineage>
</organism>
<dbReference type="OrthoDB" id="5920083at2759"/>
<evidence type="ECO:0000256" key="3">
    <source>
        <dbReference type="ARBA" id="ARBA00023125"/>
    </source>
</evidence>
<keyword evidence="2" id="KW-0805">Transcription regulation</keyword>
<keyword evidence="9" id="KW-1185">Reference proteome</keyword>
<reference evidence="9" key="1">
    <citation type="journal article" date="2010" name="Nature">
        <title>The Amphimedon queenslandica genome and the evolution of animal complexity.</title>
        <authorList>
            <person name="Srivastava M."/>
            <person name="Simakov O."/>
            <person name="Chapman J."/>
            <person name="Fahey B."/>
            <person name="Gauthier M.E."/>
            <person name="Mitros T."/>
            <person name="Richards G.S."/>
            <person name="Conaco C."/>
            <person name="Dacre M."/>
            <person name="Hellsten U."/>
            <person name="Larroux C."/>
            <person name="Putnam N.H."/>
            <person name="Stanke M."/>
            <person name="Adamska M."/>
            <person name="Darling A."/>
            <person name="Degnan S.M."/>
            <person name="Oakley T.H."/>
            <person name="Plachetzki D.C."/>
            <person name="Zhai Y."/>
            <person name="Adamski M."/>
            <person name="Calcino A."/>
            <person name="Cummins S.F."/>
            <person name="Goodstein D.M."/>
            <person name="Harris C."/>
            <person name="Jackson D.J."/>
            <person name="Leys S.P."/>
            <person name="Shu S."/>
            <person name="Woodcroft B.J."/>
            <person name="Vervoort M."/>
            <person name="Kosik K.S."/>
            <person name="Manning G."/>
            <person name="Degnan B.M."/>
            <person name="Rokhsar D.S."/>
        </authorList>
    </citation>
    <scope>NUCLEOTIDE SEQUENCE [LARGE SCALE GENOMIC DNA]</scope>
</reference>
<feature type="region of interest" description="Disordered" evidence="6">
    <location>
        <begin position="152"/>
        <end position="178"/>
    </location>
</feature>
<name>A0A1X7VQ51_AMPQE</name>
<reference evidence="8" key="2">
    <citation type="submission" date="2017-05" db="UniProtKB">
        <authorList>
            <consortium name="EnsemblMetazoa"/>
        </authorList>
    </citation>
    <scope>IDENTIFICATION</scope>
</reference>
<keyword evidence="5" id="KW-0539">Nucleus</keyword>
<dbReference type="EnsemblMetazoa" id="Aqu2.1.41999_001">
    <property type="protein sequence ID" value="Aqu2.1.41999_001"/>
    <property type="gene ID" value="Aqu2.1.41999"/>
</dbReference>